<dbReference type="SUPFAM" id="SSF51197">
    <property type="entry name" value="Clavaminate synthase-like"/>
    <property type="match status" value="1"/>
</dbReference>
<protein>
    <submittedName>
        <fullName evidence="1">DUF386 domain-containing protein</fullName>
    </submittedName>
</protein>
<keyword evidence="2" id="KW-1185">Reference proteome</keyword>
<organism evidence="1 2">
    <name type="scientific">Apibacter muscae</name>
    <dbReference type="NCBI Taxonomy" id="2509004"/>
    <lineage>
        <taxon>Bacteria</taxon>
        <taxon>Pseudomonadati</taxon>
        <taxon>Bacteroidota</taxon>
        <taxon>Flavobacteriia</taxon>
        <taxon>Flavobacteriales</taxon>
        <taxon>Weeksellaceae</taxon>
        <taxon>Apibacter</taxon>
    </lineage>
</organism>
<accession>A0A563D8J4</accession>
<dbReference type="RefSeq" id="WP_146293074.1">
    <property type="nucleotide sequence ID" value="NZ_SELH01000025.1"/>
</dbReference>
<dbReference type="EMBL" id="SELH01000025">
    <property type="protein sequence ID" value="TWP26566.1"/>
    <property type="molecule type" value="Genomic_DNA"/>
</dbReference>
<dbReference type="AlphaFoldDB" id="A0A563D8J4"/>
<evidence type="ECO:0000313" key="2">
    <source>
        <dbReference type="Proteomes" id="UP000319499"/>
    </source>
</evidence>
<dbReference type="GO" id="GO:0005829">
    <property type="term" value="C:cytosol"/>
    <property type="evidence" value="ECO:0007669"/>
    <property type="project" value="TreeGrafter"/>
</dbReference>
<dbReference type="Pfam" id="PF04074">
    <property type="entry name" value="DUF386"/>
    <property type="match status" value="1"/>
</dbReference>
<dbReference type="PANTHER" id="PTHR34986">
    <property type="entry name" value="EVOLVED BETA-GALACTOSIDASE SUBUNIT BETA"/>
    <property type="match status" value="1"/>
</dbReference>
<gene>
    <name evidence="1" type="ORF">ETU09_08370</name>
</gene>
<evidence type="ECO:0000313" key="1">
    <source>
        <dbReference type="EMBL" id="TWP26566.1"/>
    </source>
</evidence>
<dbReference type="NCBIfam" id="TIGR00022">
    <property type="entry name" value="YhcH/YjgK/YiaL family protein"/>
    <property type="match status" value="1"/>
</dbReference>
<proteinExistence type="predicted"/>
<dbReference type="PANTHER" id="PTHR34986:SF1">
    <property type="entry name" value="PROTEIN YIAL"/>
    <property type="match status" value="1"/>
</dbReference>
<comment type="caution">
    <text evidence="1">The sequence shown here is derived from an EMBL/GenBank/DDBJ whole genome shotgun (WGS) entry which is preliminary data.</text>
</comment>
<sequence length="150" mass="17405">MIIDSLNNISKYTALHPLFPKAFEYIQNLDIKNLKIGTFPIQNQDIFAIINESAMGTIKDTHLEAHNQYIDIQVPFSKTEMFGWAPRSILRNPLTEYDEIEDIQYFKDHYSFTFELQPENFVIFFPQDAHAPCLGEGNILKLVIKIKVIP</sequence>
<name>A0A563D8J4_9FLAO</name>
<reference evidence="1 2" key="1">
    <citation type="submission" date="2019-02" db="EMBL/GenBank/DDBJ databases">
        <title>Apibacter muscae sp. nov.: a novel member of the house fly microbiota.</title>
        <authorList>
            <person name="Park R."/>
        </authorList>
    </citation>
    <scope>NUCLEOTIDE SEQUENCE [LARGE SCALE GENOMIC DNA]</scope>
    <source>
        <strain evidence="1 2">AL1</strain>
    </source>
</reference>
<dbReference type="InterPro" id="IPR037012">
    <property type="entry name" value="NanQ/TabA/YiaL_sf"/>
</dbReference>
<dbReference type="OrthoDB" id="9792756at2"/>
<dbReference type="InterPro" id="IPR004375">
    <property type="entry name" value="NanQ/TabA/YiaL"/>
</dbReference>
<dbReference type="Proteomes" id="UP000319499">
    <property type="component" value="Unassembled WGS sequence"/>
</dbReference>
<dbReference type="Gene3D" id="2.60.120.370">
    <property type="entry name" value="YhcH/YjgK/YiaL"/>
    <property type="match status" value="1"/>
</dbReference>